<sequence length="49" mass="5573">MANSCLSKVMFNGLFKGETCLCVTDTIMTELQQFCVLFFKESCSLSFYI</sequence>
<reference evidence="1" key="2">
    <citation type="journal article" date="2015" name="Fish Shellfish Immunol.">
        <title>Early steps in the European eel (Anguilla anguilla)-Vibrio vulnificus interaction in the gills: Role of the RtxA13 toxin.</title>
        <authorList>
            <person name="Callol A."/>
            <person name="Pajuelo D."/>
            <person name="Ebbesson L."/>
            <person name="Teles M."/>
            <person name="MacKenzie S."/>
            <person name="Amaro C."/>
        </authorList>
    </citation>
    <scope>NUCLEOTIDE SEQUENCE</scope>
</reference>
<name>A0A0E9WNI8_ANGAN</name>
<evidence type="ECO:0000313" key="1">
    <source>
        <dbReference type="EMBL" id="JAH91917.1"/>
    </source>
</evidence>
<organism evidence="1">
    <name type="scientific">Anguilla anguilla</name>
    <name type="common">European freshwater eel</name>
    <name type="synonym">Muraena anguilla</name>
    <dbReference type="NCBI Taxonomy" id="7936"/>
    <lineage>
        <taxon>Eukaryota</taxon>
        <taxon>Metazoa</taxon>
        <taxon>Chordata</taxon>
        <taxon>Craniata</taxon>
        <taxon>Vertebrata</taxon>
        <taxon>Euteleostomi</taxon>
        <taxon>Actinopterygii</taxon>
        <taxon>Neopterygii</taxon>
        <taxon>Teleostei</taxon>
        <taxon>Anguilliformes</taxon>
        <taxon>Anguillidae</taxon>
        <taxon>Anguilla</taxon>
    </lineage>
</organism>
<protein>
    <submittedName>
        <fullName evidence="1">Uncharacterized protein</fullName>
    </submittedName>
</protein>
<reference evidence="1" key="1">
    <citation type="submission" date="2014-11" db="EMBL/GenBank/DDBJ databases">
        <authorList>
            <person name="Amaro Gonzalez C."/>
        </authorList>
    </citation>
    <scope>NUCLEOTIDE SEQUENCE</scope>
</reference>
<dbReference type="AlphaFoldDB" id="A0A0E9WNI8"/>
<proteinExistence type="predicted"/>
<dbReference type="EMBL" id="GBXM01016660">
    <property type="protein sequence ID" value="JAH91917.1"/>
    <property type="molecule type" value="Transcribed_RNA"/>
</dbReference>
<accession>A0A0E9WNI8</accession>